<keyword evidence="13" id="KW-1185">Reference proteome</keyword>
<accession>A0A328BRV3</accession>
<dbReference type="InterPro" id="IPR013785">
    <property type="entry name" value="Aldolase_TIM"/>
</dbReference>
<comment type="caution">
    <text evidence="12">The sequence shown here is derived from an EMBL/GenBank/DDBJ whole genome shotgun (WGS) entry which is preliminary data.</text>
</comment>
<gene>
    <name evidence="11 12" type="primary">tal</name>
    <name evidence="12" type="ORF">DLM85_00030</name>
</gene>
<dbReference type="GO" id="GO:0004801">
    <property type="term" value="F:transaldolase activity"/>
    <property type="evidence" value="ECO:0007669"/>
    <property type="project" value="UniProtKB-UniRule"/>
</dbReference>
<dbReference type="PANTHER" id="PTHR10683:SF31">
    <property type="entry name" value="TRANSALDOLASE"/>
    <property type="match status" value="1"/>
</dbReference>
<evidence type="ECO:0000256" key="10">
    <source>
        <dbReference type="ARBA" id="ARBA00048810"/>
    </source>
</evidence>
<dbReference type="HAMAP" id="MF_00493">
    <property type="entry name" value="Transaldolase_2"/>
    <property type="match status" value="1"/>
</dbReference>
<dbReference type="EMBL" id="QHKM01000001">
    <property type="protein sequence ID" value="RAK69291.1"/>
    <property type="molecule type" value="Genomic_DNA"/>
</dbReference>
<keyword evidence="9 11" id="KW-0704">Schiff base</keyword>
<evidence type="ECO:0000256" key="2">
    <source>
        <dbReference type="ARBA" id="ARBA00004496"/>
    </source>
</evidence>
<dbReference type="OrthoDB" id="140919at2"/>
<organism evidence="12 13">
    <name type="scientific">Hymenobacter edaphi</name>
    <dbReference type="NCBI Taxonomy" id="2211146"/>
    <lineage>
        <taxon>Bacteria</taxon>
        <taxon>Pseudomonadati</taxon>
        <taxon>Bacteroidota</taxon>
        <taxon>Cytophagia</taxon>
        <taxon>Cytophagales</taxon>
        <taxon>Hymenobacteraceae</taxon>
        <taxon>Hymenobacter</taxon>
    </lineage>
</organism>
<comment type="function">
    <text evidence="1 11">Transaldolase is important for the balance of metabolites in the pentose-phosphate pathway.</text>
</comment>
<dbReference type="Gene3D" id="3.20.20.70">
    <property type="entry name" value="Aldolase class I"/>
    <property type="match status" value="1"/>
</dbReference>
<dbReference type="PROSITE" id="PS01054">
    <property type="entry name" value="TRANSALDOLASE_1"/>
    <property type="match status" value="1"/>
</dbReference>
<evidence type="ECO:0000256" key="9">
    <source>
        <dbReference type="ARBA" id="ARBA00023270"/>
    </source>
</evidence>
<dbReference type="InterPro" id="IPR001585">
    <property type="entry name" value="TAL/FSA"/>
</dbReference>
<comment type="subcellular location">
    <subcellularLocation>
        <location evidence="2 11">Cytoplasm</location>
    </subcellularLocation>
</comment>
<dbReference type="NCBIfam" id="NF002881">
    <property type="entry name" value="PRK03343.1"/>
    <property type="match status" value="1"/>
</dbReference>
<dbReference type="GO" id="GO:0005737">
    <property type="term" value="C:cytoplasm"/>
    <property type="evidence" value="ECO:0007669"/>
    <property type="project" value="UniProtKB-SubCell"/>
</dbReference>
<evidence type="ECO:0000256" key="4">
    <source>
        <dbReference type="ARBA" id="ARBA00008426"/>
    </source>
</evidence>
<dbReference type="SUPFAM" id="SSF51569">
    <property type="entry name" value="Aldolase"/>
    <property type="match status" value="1"/>
</dbReference>
<dbReference type="InterPro" id="IPR004732">
    <property type="entry name" value="Transaldolase_2"/>
</dbReference>
<dbReference type="Proteomes" id="UP000248553">
    <property type="component" value="Unassembled WGS sequence"/>
</dbReference>
<dbReference type="CDD" id="cd00955">
    <property type="entry name" value="Transaldolase_like"/>
    <property type="match status" value="1"/>
</dbReference>
<evidence type="ECO:0000256" key="3">
    <source>
        <dbReference type="ARBA" id="ARBA00004857"/>
    </source>
</evidence>
<comment type="catalytic activity">
    <reaction evidence="10 11">
        <text>D-sedoheptulose 7-phosphate + D-glyceraldehyde 3-phosphate = D-erythrose 4-phosphate + beta-D-fructose 6-phosphate</text>
        <dbReference type="Rhea" id="RHEA:17053"/>
        <dbReference type="ChEBI" id="CHEBI:16897"/>
        <dbReference type="ChEBI" id="CHEBI:57483"/>
        <dbReference type="ChEBI" id="CHEBI:57634"/>
        <dbReference type="ChEBI" id="CHEBI:59776"/>
        <dbReference type="EC" id="2.2.1.2"/>
    </reaction>
</comment>
<dbReference type="GO" id="GO:0006098">
    <property type="term" value="P:pentose-phosphate shunt"/>
    <property type="evidence" value="ECO:0007669"/>
    <property type="project" value="UniProtKB-UniRule"/>
</dbReference>
<dbReference type="Pfam" id="PF00923">
    <property type="entry name" value="TAL_FSA"/>
    <property type="match status" value="1"/>
</dbReference>
<dbReference type="PIRSF" id="PIRSF036915">
    <property type="entry name" value="Trnald_Bac_Plnt"/>
    <property type="match status" value="1"/>
</dbReference>
<evidence type="ECO:0000256" key="8">
    <source>
        <dbReference type="ARBA" id="ARBA00023126"/>
    </source>
</evidence>
<feature type="active site" description="Schiff-base intermediate with substrate" evidence="11">
    <location>
        <position position="140"/>
    </location>
</feature>
<dbReference type="AlphaFoldDB" id="A0A328BRV3"/>
<comment type="pathway">
    <text evidence="3 11">Carbohydrate degradation; pentose phosphate pathway; D-glyceraldehyde 3-phosphate and beta-D-fructose 6-phosphate from D-ribose 5-phosphate and D-xylulose 5-phosphate (non-oxidative stage): step 2/3.</text>
</comment>
<dbReference type="EC" id="2.2.1.2" evidence="5 11"/>
<evidence type="ECO:0000313" key="13">
    <source>
        <dbReference type="Proteomes" id="UP000248553"/>
    </source>
</evidence>
<dbReference type="PANTHER" id="PTHR10683">
    <property type="entry name" value="TRANSALDOLASE"/>
    <property type="match status" value="1"/>
</dbReference>
<dbReference type="UniPathway" id="UPA00115">
    <property type="reaction ID" value="UER00414"/>
</dbReference>
<reference evidence="13" key="1">
    <citation type="submission" date="2018-05" db="EMBL/GenBank/DDBJ databases">
        <authorList>
            <person name="Nie L."/>
        </authorList>
    </citation>
    <scope>NUCLEOTIDE SEQUENCE [LARGE SCALE GENOMIC DNA]</scope>
    <source>
        <strain evidence="13">NL</strain>
    </source>
</reference>
<evidence type="ECO:0000256" key="6">
    <source>
        <dbReference type="ARBA" id="ARBA00022490"/>
    </source>
</evidence>
<dbReference type="PROSITE" id="PS00958">
    <property type="entry name" value="TRANSALDOLASE_2"/>
    <property type="match status" value="1"/>
</dbReference>
<evidence type="ECO:0000256" key="11">
    <source>
        <dbReference type="HAMAP-Rule" id="MF_00493"/>
    </source>
</evidence>
<dbReference type="GO" id="GO:0005975">
    <property type="term" value="P:carbohydrate metabolic process"/>
    <property type="evidence" value="ECO:0007669"/>
    <property type="project" value="InterPro"/>
</dbReference>
<evidence type="ECO:0000256" key="5">
    <source>
        <dbReference type="ARBA" id="ARBA00013151"/>
    </source>
</evidence>
<evidence type="ECO:0000256" key="7">
    <source>
        <dbReference type="ARBA" id="ARBA00022679"/>
    </source>
</evidence>
<name>A0A328BRV3_9BACT</name>
<keyword evidence="7 11" id="KW-0808">Transferase</keyword>
<dbReference type="InterPro" id="IPR018225">
    <property type="entry name" value="Transaldolase_AS"/>
</dbReference>
<comment type="similarity">
    <text evidence="4 11">Belongs to the transaldolase family. Type 2 subfamily.</text>
</comment>
<evidence type="ECO:0000256" key="1">
    <source>
        <dbReference type="ARBA" id="ARBA00003518"/>
    </source>
</evidence>
<evidence type="ECO:0000313" key="12">
    <source>
        <dbReference type="EMBL" id="RAK69291.1"/>
    </source>
</evidence>
<sequence>MNPLQAVHGFGQSIWLDYIRRNILHNGGLQRLVDEDGLRGVTSNPAIFEKAIAGSQDYAADIQALARQGHSAEQIYAALAVADVQRACDLLRPLYDQPDYGSDGYVSLEVSPALIHDTAGTVAEGLHYWRTVGRPNLMIKVPATKAGLPAIRQLIAAGVNVNVTLIFSVERYRAVAQAYLLGLEDRVQTGQPVQRLDSVASFFLSRIDVLLDPRLEQLAAASGPDAELARQLVGQVAIASAKEAYQVYREIVAGPRWQTLRAYGARPQRLLWASTGNKNPRYDDLKYVEALIGPDTVNTIPVETLDLYRAKGQPAARLAEPLPLDVLDGLRQLGIDVEATAEQLEREGAQKFTEPFGKLLAVLETQRLQALAEPEAQPAS</sequence>
<protein>
    <recommendedName>
        <fullName evidence="5 11">Transaldolase</fullName>
        <ecNumber evidence="5 11">2.2.1.2</ecNumber>
    </recommendedName>
</protein>
<keyword evidence="6 11" id="KW-0963">Cytoplasm</keyword>
<dbReference type="NCBIfam" id="TIGR00876">
    <property type="entry name" value="tal_mycobact"/>
    <property type="match status" value="1"/>
</dbReference>
<keyword evidence="8 11" id="KW-0570">Pentose shunt</keyword>
<proteinExistence type="inferred from homology"/>